<evidence type="ECO:0000313" key="6">
    <source>
        <dbReference type="EMBL" id="RPD38695.1"/>
    </source>
</evidence>
<comment type="caution">
    <text evidence="6">The sequence shown here is derived from an EMBL/GenBank/DDBJ whole genome shotgun (WGS) entry which is preliminary data.</text>
</comment>
<dbReference type="SMART" id="SM00028">
    <property type="entry name" value="TPR"/>
    <property type="match status" value="12"/>
</dbReference>
<dbReference type="InterPro" id="IPR051685">
    <property type="entry name" value="Ycf3/AcsC/BcsC/TPR_MFPF"/>
</dbReference>
<dbReference type="InterPro" id="IPR011990">
    <property type="entry name" value="TPR-like_helical_dom_sf"/>
</dbReference>
<dbReference type="OrthoDB" id="691989at2"/>
<evidence type="ECO:0000256" key="1">
    <source>
        <dbReference type="ARBA" id="ARBA00022737"/>
    </source>
</evidence>
<evidence type="ECO:0000256" key="3">
    <source>
        <dbReference type="PROSITE-ProRule" id="PRU00339"/>
    </source>
</evidence>
<feature type="signal peptide" evidence="4">
    <location>
        <begin position="1"/>
        <end position="48"/>
    </location>
</feature>
<gene>
    <name evidence="6" type="primary">yaiO</name>
    <name evidence="6" type="ORF">EG028_23595</name>
</gene>
<evidence type="ECO:0000313" key="7">
    <source>
        <dbReference type="Proteomes" id="UP000279089"/>
    </source>
</evidence>
<feature type="repeat" description="TPR" evidence="3">
    <location>
        <begin position="449"/>
        <end position="482"/>
    </location>
</feature>
<dbReference type="Pfam" id="PF19413">
    <property type="entry name" value="YaiO"/>
    <property type="match status" value="1"/>
</dbReference>
<dbReference type="AlphaFoldDB" id="A0A3N4M6F4"/>
<feature type="chain" id="PRO_5017939377" evidence="4">
    <location>
        <begin position="49"/>
        <end position="982"/>
    </location>
</feature>
<dbReference type="InterPro" id="IPR030887">
    <property type="entry name" value="Beta-barrel_YaiO"/>
</dbReference>
<keyword evidence="2 3" id="KW-0802">TPR repeat</keyword>
<organism evidence="6 7">
    <name type="scientific">Chitinophaga barathri</name>
    <dbReference type="NCBI Taxonomy" id="1647451"/>
    <lineage>
        <taxon>Bacteria</taxon>
        <taxon>Pseudomonadati</taxon>
        <taxon>Bacteroidota</taxon>
        <taxon>Chitinophagia</taxon>
        <taxon>Chitinophagales</taxon>
        <taxon>Chitinophagaceae</taxon>
        <taxon>Chitinophaga</taxon>
    </lineage>
</organism>
<feature type="repeat" description="TPR" evidence="3">
    <location>
        <begin position="202"/>
        <end position="235"/>
    </location>
</feature>
<reference evidence="7" key="1">
    <citation type="submission" date="2018-11" db="EMBL/GenBank/DDBJ databases">
        <title>Chitinophaga lutea sp.nov., isolate from arsenic contaminated soil.</title>
        <authorList>
            <person name="Zong Y."/>
        </authorList>
    </citation>
    <scope>NUCLEOTIDE SEQUENCE [LARGE SCALE GENOMIC DNA]</scope>
    <source>
        <strain evidence="7">YLT18</strain>
    </source>
</reference>
<dbReference type="PANTHER" id="PTHR44943:SF8">
    <property type="entry name" value="TPR REPEAT-CONTAINING PROTEIN MJ0263"/>
    <property type="match status" value="1"/>
</dbReference>
<feature type="repeat" description="TPR" evidence="3">
    <location>
        <begin position="415"/>
        <end position="448"/>
    </location>
</feature>
<evidence type="ECO:0000256" key="2">
    <source>
        <dbReference type="ARBA" id="ARBA00022803"/>
    </source>
</evidence>
<feature type="domain" description="YaiO beta-barrel" evidence="5">
    <location>
        <begin position="749"/>
        <end position="920"/>
    </location>
</feature>
<name>A0A3N4M6F4_9BACT</name>
<dbReference type="PROSITE" id="PS50005">
    <property type="entry name" value="TPR"/>
    <property type="match status" value="3"/>
</dbReference>
<accession>A0A3N4M6F4</accession>
<sequence length="982" mass="111815">MIYHTYPYQHMKQRGSIRPFKTPFVRMKRTVSCILTALLLCLAAGVQAQIFNTKKNKDADELYAEAVQATRAGQYQKAIALSQQALKIRPDFTDQELLLGRLYMLTNNYPAARMYVHKVIKKSPNYRDAYLYAVNIEMLTRQYAQAEKYVNDALKQFPGDKEFMLKKLGILDVTERFQSGNVYAEDLLEKFTGDTSVRKAYVGHYLMAGHFYRQRGIPSLAEQHYEKALAMQPGNQEASSSIMNMHLKSGSYERALEQVNSELAGNPGSYDLLMRKLGLLQDMHNYPEALNVLQQVLKNHPGDAKARGLDLSLRMEAASWYTNTDPYMLYTGILEKNPGNREALDKVIGISLARGAYREALAWINTGLKSSPGDQRLQSLKLDVLESDRKFGEAAILAEKLLRSAPSAEKRQRYIALRVASGRDYLAQQQYDLALAEFESALRESPSDTAALDMTANTYITQKDYPRALDVLNSALAAHPSNARFLMKKASVLAETGQYDEAADIARSLQTRFPGNHRYTDLITDMHLTAGRQFMQAEEYTLAKGQFSLVLDNDPDNMEALNYLVNLESARQQYDSAIYYADIALRLQPDNKEMLLKKASVYTDMKRYADANTINYQLMQRYPYTVKYRTAYVEGLVAEALAHWRNNRPDSAFPIFQQALAIDKKDSLALLNSMNILYARKSYDSALVYANEALRYYPESENFLQRRALNLEGLQDYEAAARAADTLARRFPSADNKDYADLMASKGLKNQFGLFYLNSNYDYASSNYNIATVEYRRFFKKGSWAARANYAGREEGTGLMGEAELYYTHSKSLYSYALAAYGNKIVFPQLRLAYSIFKTFNHEIEGELGARYLMTDSTNSVTGVTSIAKPFGDFWVNLRAYFISEEGDFNTSFNLTTRYYMNRRQDYLALIAGLGTSPDDRSRLVQFPELTGLLTRSIAAGYQKTIRYRTTLGLFGTWINQKIGDNQFQNQYDIYITVQRKF</sequence>
<dbReference type="Pfam" id="PF14559">
    <property type="entry name" value="TPR_19"/>
    <property type="match status" value="1"/>
</dbReference>
<evidence type="ECO:0000256" key="4">
    <source>
        <dbReference type="SAM" id="SignalP"/>
    </source>
</evidence>
<keyword evidence="4" id="KW-0732">Signal</keyword>
<dbReference type="InterPro" id="IPR019734">
    <property type="entry name" value="TPR_rpt"/>
</dbReference>
<dbReference type="Proteomes" id="UP000279089">
    <property type="component" value="Unassembled WGS sequence"/>
</dbReference>
<evidence type="ECO:0000259" key="5">
    <source>
        <dbReference type="Pfam" id="PF19413"/>
    </source>
</evidence>
<proteinExistence type="predicted"/>
<dbReference type="PANTHER" id="PTHR44943">
    <property type="entry name" value="CELLULOSE SYNTHASE OPERON PROTEIN C"/>
    <property type="match status" value="1"/>
</dbReference>
<dbReference type="NCBIfam" id="TIGR04390">
    <property type="entry name" value="OMP_YaiO_dom"/>
    <property type="match status" value="1"/>
</dbReference>
<dbReference type="Pfam" id="PF13432">
    <property type="entry name" value="TPR_16"/>
    <property type="match status" value="3"/>
</dbReference>
<dbReference type="Gene3D" id="1.25.40.10">
    <property type="entry name" value="Tetratricopeptide repeat domain"/>
    <property type="match status" value="5"/>
</dbReference>
<dbReference type="EMBL" id="RMBX01000014">
    <property type="protein sequence ID" value="RPD38695.1"/>
    <property type="molecule type" value="Genomic_DNA"/>
</dbReference>
<keyword evidence="1" id="KW-0677">Repeat</keyword>
<dbReference type="SUPFAM" id="SSF48452">
    <property type="entry name" value="TPR-like"/>
    <property type="match status" value="3"/>
</dbReference>
<keyword evidence="7" id="KW-1185">Reference proteome</keyword>
<protein>
    <submittedName>
        <fullName evidence="6">YaiO family outer membrane beta-barrel protein</fullName>
    </submittedName>
</protein>